<keyword evidence="1" id="KW-0812">Transmembrane</keyword>
<proteinExistence type="predicted"/>
<dbReference type="AlphaFoldDB" id="A0A4R6C3J1"/>
<evidence type="ECO:0000313" key="3">
    <source>
        <dbReference type="Proteomes" id="UP000294843"/>
    </source>
</evidence>
<keyword evidence="1" id="KW-0472">Membrane</keyword>
<protein>
    <submittedName>
        <fullName evidence="2">Uncharacterized protein</fullName>
    </submittedName>
</protein>
<dbReference type="OrthoDB" id="2410320at2"/>
<evidence type="ECO:0000313" key="2">
    <source>
        <dbReference type="EMBL" id="TDM15753.1"/>
    </source>
</evidence>
<accession>A0A4R6C3J1</accession>
<keyword evidence="3" id="KW-1185">Reference proteome</keyword>
<feature type="transmembrane region" description="Helical" evidence="1">
    <location>
        <begin position="20"/>
        <end position="39"/>
    </location>
</feature>
<name>A0A4R6C3J1_9STAP</name>
<dbReference type="EMBL" id="SCWF01000001">
    <property type="protein sequence ID" value="TDM15753.1"/>
    <property type="molecule type" value="Genomic_DNA"/>
</dbReference>
<organism evidence="2 3">
    <name type="scientific">Macrococcus bovicus</name>
    <dbReference type="NCBI Taxonomy" id="69968"/>
    <lineage>
        <taxon>Bacteria</taxon>
        <taxon>Bacillati</taxon>
        <taxon>Bacillota</taxon>
        <taxon>Bacilli</taxon>
        <taxon>Bacillales</taxon>
        <taxon>Staphylococcaceae</taxon>
        <taxon>Macrococcus</taxon>
    </lineage>
</organism>
<dbReference type="Proteomes" id="UP000294843">
    <property type="component" value="Unassembled WGS sequence"/>
</dbReference>
<sequence>MMEWLMSLIGEEFLLNYIAYYLIAFSPLIVTLLFILFHIKITFNLICRFKLENSEPIVHQCIEAWRFPILRWRTRCLSKLADEEDLIPVY</sequence>
<keyword evidence="1" id="KW-1133">Transmembrane helix</keyword>
<dbReference type="RefSeq" id="WP_133450953.1">
    <property type="nucleotide sequence ID" value="NZ_SCWF01000001.1"/>
</dbReference>
<gene>
    <name evidence="2" type="ORF">ERX55_02270</name>
</gene>
<comment type="caution">
    <text evidence="2">The sequence shown here is derived from an EMBL/GenBank/DDBJ whole genome shotgun (WGS) entry which is preliminary data.</text>
</comment>
<reference evidence="2 3" key="1">
    <citation type="submission" date="2019-01" db="EMBL/GenBank/DDBJ databases">
        <title>Draft genome sequences of the type strains of six Macrococcus species.</title>
        <authorList>
            <person name="Mazhar S."/>
            <person name="Altermann E."/>
            <person name="Hill C."/>
            <person name="Mcauliffe O."/>
        </authorList>
    </citation>
    <scope>NUCLEOTIDE SEQUENCE [LARGE SCALE GENOMIC DNA]</scope>
    <source>
        <strain evidence="2 3">ATCC 51825</strain>
    </source>
</reference>
<evidence type="ECO:0000256" key="1">
    <source>
        <dbReference type="SAM" id="Phobius"/>
    </source>
</evidence>